<dbReference type="RefSeq" id="WP_013607656.1">
    <property type="nucleotide sequence ID" value="NC_015152.1"/>
</dbReference>
<keyword evidence="6" id="KW-1185">Reference proteome</keyword>
<reference evidence="6" key="1">
    <citation type="submission" date="2011-02" db="EMBL/GenBank/DDBJ databases">
        <title>Complete sequence of Spirochaeta sp. Buddy.</title>
        <authorList>
            <person name="Lucas S."/>
            <person name="Copeland A."/>
            <person name="Lapidus A."/>
            <person name="Cheng J.-F."/>
            <person name="Goodwin L."/>
            <person name="Pitluck S."/>
            <person name="Zeytun A."/>
            <person name="Detter J.C."/>
            <person name="Han C."/>
            <person name="Tapia R."/>
            <person name="Land M."/>
            <person name="Hauser L."/>
            <person name="Kyrpides N."/>
            <person name="Ivanova N."/>
            <person name="Mikhailova N."/>
            <person name="Pagani I."/>
            <person name="Ritalahti K.M."/>
            <person name="Loeffler F.E."/>
            <person name="Woyke T."/>
        </authorList>
    </citation>
    <scope>NUCLEOTIDE SEQUENCE [LARGE SCALE GENOMIC DNA]</scope>
    <source>
        <strain evidence="6">ATCC BAA-1886 / DSM 22777 / Buddy</strain>
    </source>
</reference>
<dbReference type="EMBL" id="CP002541">
    <property type="protein sequence ID" value="ADY13807.1"/>
    <property type="molecule type" value="Genomic_DNA"/>
</dbReference>
<dbReference type="SUPFAM" id="SSF55729">
    <property type="entry name" value="Acyl-CoA N-acyltransferases (Nat)"/>
    <property type="match status" value="1"/>
</dbReference>
<dbReference type="STRING" id="158189.SpiBuddy_1984"/>
<evidence type="ECO:0000256" key="1">
    <source>
        <dbReference type="ARBA" id="ARBA00022679"/>
    </source>
</evidence>
<dbReference type="PROSITE" id="PS51186">
    <property type="entry name" value="GNAT"/>
    <property type="match status" value="1"/>
</dbReference>
<evidence type="ECO:0000259" key="4">
    <source>
        <dbReference type="PROSITE" id="PS51186"/>
    </source>
</evidence>
<dbReference type="HOGENOM" id="CLU_013985_40_1_12"/>
<sequence length="185" mass="21470">MQPLFETERLYAYVSTIGLAKHLLAYESRNREAFRPFSVTYQSSYYTLSSLEDVCSRQAYLYGQRRMLPLLFFSKQEQRHVLGTVYLNHIVWGVNLSAKIGYSIDHAFQRQGYGNEAVSSVIEYAFNTMKLHRIEANIMRANEASIHLATSLGFSCEGVSKSYLYLNGRWEDHLRYALCNERVRP</sequence>
<dbReference type="InterPro" id="IPR051531">
    <property type="entry name" value="N-acetyltransferase"/>
</dbReference>
<organism evidence="5 6">
    <name type="scientific">Sphaerochaeta globosa (strain ATCC BAA-1886 / DSM 22777 / Buddy)</name>
    <name type="common">Spirochaeta sp. (strain Buddy)</name>
    <dbReference type="NCBI Taxonomy" id="158189"/>
    <lineage>
        <taxon>Bacteria</taxon>
        <taxon>Pseudomonadati</taxon>
        <taxon>Spirochaetota</taxon>
        <taxon>Spirochaetia</taxon>
        <taxon>Spirochaetales</taxon>
        <taxon>Sphaerochaetaceae</taxon>
        <taxon>Sphaerochaeta</taxon>
    </lineage>
</organism>
<dbReference type="Proteomes" id="UP000008466">
    <property type="component" value="Chromosome"/>
</dbReference>
<evidence type="ECO:0000256" key="3">
    <source>
        <dbReference type="ARBA" id="ARBA00038502"/>
    </source>
</evidence>
<dbReference type="PANTHER" id="PTHR43792">
    <property type="entry name" value="GNAT FAMILY, PUTATIVE (AFU_ORTHOLOGUE AFUA_3G00765)-RELATED-RELATED"/>
    <property type="match status" value="1"/>
</dbReference>
<evidence type="ECO:0000313" key="6">
    <source>
        <dbReference type="Proteomes" id="UP000008466"/>
    </source>
</evidence>
<evidence type="ECO:0000256" key="2">
    <source>
        <dbReference type="ARBA" id="ARBA00023315"/>
    </source>
</evidence>
<dbReference type="PANTHER" id="PTHR43792:SF8">
    <property type="entry name" value="[RIBOSOMAL PROTEIN US5]-ALANINE N-ACETYLTRANSFERASE"/>
    <property type="match status" value="1"/>
</dbReference>
<dbReference type="InterPro" id="IPR000182">
    <property type="entry name" value="GNAT_dom"/>
</dbReference>
<dbReference type="Pfam" id="PF13302">
    <property type="entry name" value="Acetyltransf_3"/>
    <property type="match status" value="1"/>
</dbReference>
<feature type="domain" description="N-acetyltransferase" evidence="4">
    <location>
        <begin position="32"/>
        <end position="181"/>
    </location>
</feature>
<name>F0RTR7_SPHGB</name>
<dbReference type="AlphaFoldDB" id="F0RTR7"/>
<gene>
    <name evidence="5" type="ordered locus">SpiBuddy_1984</name>
</gene>
<dbReference type="KEGG" id="sbu:SpiBuddy_1984"/>
<proteinExistence type="inferred from homology"/>
<dbReference type="Gene3D" id="3.40.630.30">
    <property type="match status" value="1"/>
</dbReference>
<comment type="similarity">
    <text evidence="3">Belongs to the acetyltransferase family. RimJ subfamily.</text>
</comment>
<accession>F0RTR7</accession>
<evidence type="ECO:0000313" key="5">
    <source>
        <dbReference type="EMBL" id="ADY13807.1"/>
    </source>
</evidence>
<dbReference type="InterPro" id="IPR016181">
    <property type="entry name" value="Acyl_CoA_acyltransferase"/>
</dbReference>
<dbReference type="eggNOG" id="COG1670">
    <property type="taxonomic scope" value="Bacteria"/>
</dbReference>
<keyword evidence="1 5" id="KW-0808">Transferase</keyword>
<protein>
    <submittedName>
        <fullName evidence="5">GCN5-related N-acetyltransferase</fullName>
    </submittedName>
</protein>
<dbReference type="OrthoDB" id="9795206at2"/>
<dbReference type="GO" id="GO:0008999">
    <property type="term" value="F:protein-N-terminal-alanine acetyltransferase activity"/>
    <property type="evidence" value="ECO:0007669"/>
    <property type="project" value="TreeGrafter"/>
</dbReference>
<dbReference type="GO" id="GO:0005737">
    <property type="term" value="C:cytoplasm"/>
    <property type="evidence" value="ECO:0007669"/>
    <property type="project" value="TreeGrafter"/>
</dbReference>
<keyword evidence="2" id="KW-0012">Acyltransferase</keyword>